<dbReference type="SUPFAM" id="SSF140860">
    <property type="entry name" value="Pseudo ankyrin repeat-like"/>
    <property type="match status" value="1"/>
</dbReference>
<name>A0A9N8DC30_9STRA</name>
<evidence type="ECO:0000313" key="1">
    <source>
        <dbReference type="EMBL" id="CAB9498029.1"/>
    </source>
</evidence>
<sequence>MPPFESTIKKSSQKNLFSAITSSQFCALPKSIELDSDCWQRILSYNDDDSYLPIALTHPVLRHEILKLNKGRKCTLSCADASYNGDLCKLQLAHHLGCPLDNLANMAAMQGNLDCLHYACEKGCSMEHDAGVAAMAALGGHVKCLRYLWENAECPFDVSVYEHGMIGGNEEVIEVLKTYDCP</sequence>
<evidence type="ECO:0000313" key="2">
    <source>
        <dbReference type="Proteomes" id="UP001153069"/>
    </source>
</evidence>
<keyword evidence="2" id="KW-1185">Reference proteome</keyword>
<dbReference type="Proteomes" id="UP001153069">
    <property type="component" value="Unassembled WGS sequence"/>
</dbReference>
<protein>
    <submittedName>
        <fullName evidence="1">Ankyrin repeat protein</fullName>
    </submittedName>
</protein>
<gene>
    <name evidence="1" type="ORF">SEMRO_30_G019710.1</name>
</gene>
<organism evidence="1 2">
    <name type="scientific">Seminavis robusta</name>
    <dbReference type="NCBI Taxonomy" id="568900"/>
    <lineage>
        <taxon>Eukaryota</taxon>
        <taxon>Sar</taxon>
        <taxon>Stramenopiles</taxon>
        <taxon>Ochrophyta</taxon>
        <taxon>Bacillariophyta</taxon>
        <taxon>Bacillariophyceae</taxon>
        <taxon>Bacillariophycidae</taxon>
        <taxon>Naviculales</taxon>
        <taxon>Naviculaceae</taxon>
        <taxon>Seminavis</taxon>
    </lineage>
</organism>
<comment type="caution">
    <text evidence="1">The sequence shown here is derived from an EMBL/GenBank/DDBJ whole genome shotgun (WGS) entry which is preliminary data.</text>
</comment>
<reference evidence="1" key="1">
    <citation type="submission" date="2020-06" db="EMBL/GenBank/DDBJ databases">
        <authorList>
            <consortium name="Plant Systems Biology data submission"/>
        </authorList>
    </citation>
    <scope>NUCLEOTIDE SEQUENCE</scope>
    <source>
        <strain evidence="1">D6</strain>
    </source>
</reference>
<dbReference type="AlphaFoldDB" id="A0A9N8DC30"/>
<dbReference type="EMBL" id="CAICTM010000030">
    <property type="protein sequence ID" value="CAB9498029.1"/>
    <property type="molecule type" value="Genomic_DNA"/>
</dbReference>
<accession>A0A9N8DC30</accession>
<proteinExistence type="predicted"/>